<dbReference type="SUPFAM" id="SSF53098">
    <property type="entry name" value="Ribonuclease H-like"/>
    <property type="match status" value="1"/>
</dbReference>
<reference evidence="2" key="1">
    <citation type="submission" date="2022-05" db="EMBL/GenBank/DDBJ databases">
        <title>An RpoN-dependent PEP-CTERM gene is involved in floc formation of an Aquincola tertiaricarbonis strain.</title>
        <authorList>
            <person name="Qiu D."/>
            <person name="Xia M."/>
        </authorList>
    </citation>
    <scope>NUCLEOTIDE SEQUENCE</scope>
    <source>
        <strain evidence="2">RN12</strain>
    </source>
</reference>
<dbReference type="Proteomes" id="UP001056201">
    <property type="component" value="Chromosome 2"/>
</dbReference>
<dbReference type="InterPro" id="IPR012337">
    <property type="entry name" value="RNaseH-like_sf"/>
</dbReference>
<dbReference type="Pfam" id="PF10108">
    <property type="entry name" value="DNA_pol_B_exo2"/>
    <property type="match status" value="1"/>
</dbReference>
<protein>
    <recommendedName>
        <fullName evidence="1">Predicted 3'-5' exonuclease PolB-like domain-containing protein</fullName>
    </recommendedName>
</protein>
<evidence type="ECO:0000259" key="1">
    <source>
        <dbReference type="Pfam" id="PF10108"/>
    </source>
</evidence>
<dbReference type="InterPro" id="IPR019288">
    <property type="entry name" value="3'-5'_exonuclease_PolB-like"/>
</dbReference>
<dbReference type="RefSeq" id="WP_250197170.1">
    <property type="nucleotide sequence ID" value="NZ_CP097636.1"/>
</dbReference>
<name>A0ABY4SAM3_AQUTE</name>
<gene>
    <name evidence="2" type="ORF">MW290_25625</name>
</gene>
<proteinExistence type="predicted"/>
<evidence type="ECO:0000313" key="3">
    <source>
        <dbReference type="Proteomes" id="UP001056201"/>
    </source>
</evidence>
<organism evidence="2 3">
    <name type="scientific">Aquincola tertiaricarbonis</name>
    <dbReference type="NCBI Taxonomy" id="391953"/>
    <lineage>
        <taxon>Bacteria</taxon>
        <taxon>Pseudomonadati</taxon>
        <taxon>Pseudomonadota</taxon>
        <taxon>Betaproteobacteria</taxon>
        <taxon>Burkholderiales</taxon>
        <taxon>Sphaerotilaceae</taxon>
        <taxon>Aquincola</taxon>
    </lineage>
</organism>
<feature type="domain" description="Predicted 3'-5' exonuclease PolB-like" evidence="1">
    <location>
        <begin position="146"/>
        <end position="259"/>
    </location>
</feature>
<keyword evidence="3" id="KW-1185">Reference proteome</keyword>
<accession>A0ABY4SAM3</accession>
<sequence length="288" mass="32951">MNDTAPTNPIALEPIVVDTETIPTQDPEVIERLTKDIDWSYQLKASEVAPPSNWKDEEKITAWWRDVGNAKKSEIFFEGERKKDEAVRTTSLDAAHGQLAVIALKPGSDAPISLFDEQWMEPGYEAWLLNEFVRAWRKLTGHHQGHQLLGHNTEFDRRFMRQRSLLLGVRLPEIFMRVLRPWDDAVLDTMYLWTGDHHQRVKLDKLCEIFGIDRKGAELDGEEIDGSMVWDFIKRGEIGKVARYCGGDTQRTWDVYCALRGRTPRPAQPVFVPSELRPGPALSMVEAA</sequence>
<dbReference type="EMBL" id="CP097636">
    <property type="protein sequence ID" value="URI08952.1"/>
    <property type="molecule type" value="Genomic_DNA"/>
</dbReference>
<evidence type="ECO:0000313" key="2">
    <source>
        <dbReference type="EMBL" id="URI08952.1"/>
    </source>
</evidence>
<dbReference type="InterPro" id="IPR036397">
    <property type="entry name" value="RNaseH_sf"/>
</dbReference>
<dbReference type="Gene3D" id="3.30.420.10">
    <property type="entry name" value="Ribonuclease H-like superfamily/Ribonuclease H"/>
    <property type="match status" value="1"/>
</dbReference>